<accession>A0A1E5LFG0</accession>
<reference evidence="2 3" key="1">
    <citation type="submission" date="2016-08" db="EMBL/GenBank/DDBJ databases">
        <title>Genome of Bacillus solimangrovi GH2-4.</title>
        <authorList>
            <person name="Lim S."/>
            <person name="Kim B.-C."/>
        </authorList>
    </citation>
    <scope>NUCLEOTIDE SEQUENCE [LARGE SCALE GENOMIC DNA]</scope>
    <source>
        <strain evidence="2 3">GH2-4</strain>
    </source>
</reference>
<dbReference type="STRING" id="1305675.BFG57_02200"/>
<dbReference type="Proteomes" id="UP000095209">
    <property type="component" value="Unassembled WGS sequence"/>
</dbReference>
<dbReference type="Pfam" id="PF01936">
    <property type="entry name" value="NYN"/>
    <property type="match status" value="1"/>
</dbReference>
<dbReference type="InterPro" id="IPR021139">
    <property type="entry name" value="NYN"/>
</dbReference>
<sequence>MIQRTGVFIDGGYLDNVLLNFGKAKIDYEKLALNMCGNDELLRCYYYHCLPYLPPSPTEEERKQFFGAQKFFRTLNRLNSFSVREGKLAFRGEDHQGRPIFEQKRVDVFLATDLVLHSTKHLITHAVLLTGDSDFLPSLEIAKSEGVHLSLFYGDFPDTLPHDELLDVVDERKIISQHMIDTWKR</sequence>
<dbReference type="Gene3D" id="3.40.50.1010">
    <property type="entry name" value="5'-nuclease"/>
    <property type="match status" value="1"/>
</dbReference>
<proteinExistence type="predicted"/>
<dbReference type="PANTHER" id="PTHR35458:SF8">
    <property type="entry name" value="SLR0650 PROTEIN"/>
    <property type="match status" value="1"/>
</dbReference>
<dbReference type="RefSeq" id="WP_069717270.1">
    <property type="nucleotide sequence ID" value="NZ_MJEH01000022.1"/>
</dbReference>
<comment type="caution">
    <text evidence="2">The sequence shown here is derived from an EMBL/GenBank/DDBJ whole genome shotgun (WGS) entry which is preliminary data.</text>
</comment>
<dbReference type="PANTHER" id="PTHR35458">
    <property type="entry name" value="SLR0755 PROTEIN"/>
    <property type="match status" value="1"/>
</dbReference>
<evidence type="ECO:0000259" key="1">
    <source>
        <dbReference type="Pfam" id="PF01936"/>
    </source>
</evidence>
<dbReference type="AlphaFoldDB" id="A0A1E5LFG0"/>
<dbReference type="OrthoDB" id="9800236at2"/>
<dbReference type="InterPro" id="IPR047140">
    <property type="entry name" value="LabA"/>
</dbReference>
<organism evidence="2 3">
    <name type="scientific">Bacillus solimangrovi</name>
    <dbReference type="NCBI Taxonomy" id="1305675"/>
    <lineage>
        <taxon>Bacteria</taxon>
        <taxon>Bacillati</taxon>
        <taxon>Bacillota</taxon>
        <taxon>Bacilli</taxon>
        <taxon>Bacillales</taxon>
        <taxon>Bacillaceae</taxon>
        <taxon>Bacillus</taxon>
    </lineage>
</organism>
<evidence type="ECO:0000313" key="3">
    <source>
        <dbReference type="Proteomes" id="UP000095209"/>
    </source>
</evidence>
<evidence type="ECO:0000313" key="2">
    <source>
        <dbReference type="EMBL" id="OEH92828.1"/>
    </source>
</evidence>
<dbReference type="GO" id="GO:0004540">
    <property type="term" value="F:RNA nuclease activity"/>
    <property type="evidence" value="ECO:0007669"/>
    <property type="project" value="InterPro"/>
</dbReference>
<gene>
    <name evidence="2" type="ORF">BFG57_02200</name>
</gene>
<name>A0A1E5LFG0_9BACI</name>
<dbReference type="EMBL" id="MJEH01000022">
    <property type="protein sequence ID" value="OEH92828.1"/>
    <property type="molecule type" value="Genomic_DNA"/>
</dbReference>
<protein>
    <submittedName>
        <fullName evidence="2">NYN domain-containing protein</fullName>
    </submittedName>
</protein>
<keyword evidence="3" id="KW-1185">Reference proteome</keyword>
<feature type="domain" description="NYN" evidence="1">
    <location>
        <begin position="4"/>
        <end position="163"/>
    </location>
</feature>